<keyword evidence="2" id="KW-1133">Transmembrane helix</keyword>
<protein>
    <submittedName>
        <fullName evidence="3">Uncharacterized protein</fullName>
    </submittedName>
</protein>
<accession>A0AAV1TDK7</accession>
<proteinExistence type="predicted"/>
<name>A0AAV1TDK7_9STRA</name>
<dbReference type="EMBL" id="CAKLBY020000045">
    <property type="protein sequence ID" value="CAK7917096.1"/>
    <property type="molecule type" value="Genomic_DNA"/>
</dbReference>
<reference evidence="3" key="1">
    <citation type="submission" date="2024-01" db="EMBL/GenBank/DDBJ databases">
        <authorList>
            <person name="Webb A."/>
        </authorList>
    </citation>
    <scope>NUCLEOTIDE SEQUENCE</scope>
    <source>
        <strain evidence="3">Pm1</strain>
    </source>
</reference>
<evidence type="ECO:0000256" key="1">
    <source>
        <dbReference type="SAM" id="MobiDB-lite"/>
    </source>
</evidence>
<gene>
    <name evidence="3" type="ORF">PM001_LOCUS5530</name>
</gene>
<evidence type="ECO:0000313" key="4">
    <source>
        <dbReference type="Proteomes" id="UP001162060"/>
    </source>
</evidence>
<evidence type="ECO:0000313" key="3">
    <source>
        <dbReference type="EMBL" id="CAK7917096.1"/>
    </source>
</evidence>
<organism evidence="3 4">
    <name type="scientific">Peronospora matthiolae</name>
    <dbReference type="NCBI Taxonomy" id="2874970"/>
    <lineage>
        <taxon>Eukaryota</taxon>
        <taxon>Sar</taxon>
        <taxon>Stramenopiles</taxon>
        <taxon>Oomycota</taxon>
        <taxon>Peronosporomycetes</taxon>
        <taxon>Peronosporales</taxon>
        <taxon>Peronosporaceae</taxon>
        <taxon>Peronospora</taxon>
    </lineage>
</organism>
<comment type="caution">
    <text evidence="3">The sequence shown here is derived from an EMBL/GenBank/DDBJ whole genome shotgun (WGS) entry which is preliminary data.</text>
</comment>
<sequence length="101" mass="11240">MENDALRKHDMHEVKERDQDGCVDGGSKLTHKFAGPQLYERVHDHSLKQMHATACSAAVVVVFTTLPLFAAAFMRYHAQVDFVASSFPGLAHELCANELDK</sequence>
<keyword evidence="2" id="KW-0812">Transmembrane</keyword>
<feature type="compositionally biased region" description="Basic and acidic residues" evidence="1">
    <location>
        <begin position="1"/>
        <end position="20"/>
    </location>
</feature>
<feature type="region of interest" description="Disordered" evidence="1">
    <location>
        <begin position="1"/>
        <end position="25"/>
    </location>
</feature>
<dbReference type="AlphaFoldDB" id="A0AAV1TDK7"/>
<feature type="transmembrane region" description="Helical" evidence="2">
    <location>
        <begin position="50"/>
        <end position="73"/>
    </location>
</feature>
<dbReference type="Proteomes" id="UP001162060">
    <property type="component" value="Unassembled WGS sequence"/>
</dbReference>
<keyword evidence="2" id="KW-0472">Membrane</keyword>
<evidence type="ECO:0000256" key="2">
    <source>
        <dbReference type="SAM" id="Phobius"/>
    </source>
</evidence>